<evidence type="ECO:0000313" key="1">
    <source>
        <dbReference type="EMBL" id="GII94584.1"/>
    </source>
</evidence>
<proteinExistence type="predicted"/>
<gene>
    <name evidence="1" type="ORF">Ssi02_48150</name>
</gene>
<organism evidence="1 2">
    <name type="scientific">Sinosporangium siamense</name>
    <dbReference type="NCBI Taxonomy" id="1367973"/>
    <lineage>
        <taxon>Bacteria</taxon>
        <taxon>Bacillati</taxon>
        <taxon>Actinomycetota</taxon>
        <taxon>Actinomycetes</taxon>
        <taxon>Streptosporangiales</taxon>
        <taxon>Streptosporangiaceae</taxon>
        <taxon>Sinosporangium</taxon>
    </lineage>
</organism>
<dbReference type="EMBL" id="BOOW01000030">
    <property type="protein sequence ID" value="GII94584.1"/>
    <property type="molecule type" value="Genomic_DNA"/>
</dbReference>
<evidence type="ECO:0000313" key="2">
    <source>
        <dbReference type="Proteomes" id="UP000606172"/>
    </source>
</evidence>
<name>A0A919RM95_9ACTN</name>
<sequence length="294" mass="33338">MNLFKRLWKRLTSPAPVARRHVCEEDYNPIALTHRFLQPPPMPCDHPSGEGLHVRDEPLTIDTPASGDALTFKVTLWSSWCAQPKEDLSADDLRAEINTSRQKAQGIVDDLVRTQGRRFEAYLPAEAEAAMEEALSVEFLAPVHDCDNVVVKCSVRVRVALCEEVLPHQREVSIDLMKSHGELRKTSAQVVLMSGQRDLWVNFLEQSATNWRGRYAVQLAENPRNVAEAIKISETERHERVEQFIQLANNVANNHRSTNLYDYVISSESALRTALERLGVPVPELTSTRPWDRP</sequence>
<dbReference type="RefSeq" id="WP_204029203.1">
    <property type="nucleotide sequence ID" value="NZ_BOOW01000030.1"/>
</dbReference>
<comment type="caution">
    <text evidence="1">The sequence shown here is derived from an EMBL/GenBank/DDBJ whole genome shotgun (WGS) entry which is preliminary data.</text>
</comment>
<dbReference type="AlphaFoldDB" id="A0A919RM95"/>
<keyword evidence="2" id="KW-1185">Reference proteome</keyword>
<accession>A0A919RM95</accession>
<protein>
    <submittedName>
        <fullName evidence="1">Uncharacterized protein</fullName>
    </submittedName>
</protein>
<reference evidence="1" key="1">
    <citation type="submission" date="2021-01" db="EMBL/GenBank/DDBJ databases">
        <title>Whole genome shotgun sequence of Sinosporangium siamense NBRC 109515.</title>
        <authorList>
            <person name="Komaki H."/>
            <person name="Tamura T."/>
        </authorList>
    </citation>
    <scope>NUCLEOTIDE SEQUENCE</scope>
    <source>
        <strain evidence="1">NBRC 109515</strain>
    </source>
</reference>
<dbReference type="Proteomes" id="UP000606172">
    <property type="component" value="Unassembled WGS sequence"/>
</dbReference>